<dbReference type="InterPro" id="IPR001173">
    <property type="entry name" value="Glyco_trans_2-like"/>
</dbReference>
<keyword evidence="1" id="KW-0812">Transmembrane</keyword>
<keyword evidence="1" id="KW-0472">Membrane</keyword>
<dbReference type="SUPFAM" id="SSF53448">
    <property type="entry name" value="Nucleotide-diphospho-sugar transferases"/>
    <property type="match status" value="1"/>
</dbReference>
<keyword evidence="1" id="KW-1133">Transmembrane helix</keyword>
<dbReference type="InterPro" id="IPR018639">
    <property type="entry name" value="DUF2062"/>
</dbReference>
<feature type="domain" description="DUF2062" evidence="3">
    <location>
        <begin position="251"/>
        <end position="382"/>
    </location>
</feature>
<feature type="transmembrane region" description="Helical" evidence="1">
    <location>
        <begin position="314"/>
        <end position="330"/>
    </location>
</feature>
<dbReference type="PANTHER" id="PTHR10859:SF91">
    <property type="entry name" value="DOLICHYL-PHOSPHATE BETA-GLUCOSYLTRANSFERASE"/>
    <property type="match status" value="1"/>
</dbReference>
<feature type="domain" description="Glycosyltransferase 2-like" evidence="2">
    <location>
        <begin position="8"/>
        <end position="120"/>
    </location>
</feature>
<dbReference type="GO" id="GO:0006487">
    <property type="term" value="P:protein N-linked glycosylation"/>
    <property type="evidence" value="ECO:0007669"/>
    <property type="project" value="TreeGrafter"/>
</dbReference>
<feature type="transmembrane region" description="Helical" evidence="1">
    <location>
        <begin position="264"/>
        <end position="293"/>
    </location>
</feature>
<evidence type="ECO:0000259" key="3">
    <source>
        <dbReference type="Pfam" id="PF09835"/>
    </source>
</evidence>
<gene>
    <name evidence="4" type="ORF">FAZ19_03155</name>
</gene>
<dbReference type="Gene3D" id="3.90.550.10">
    <property type="entry name" value="Spore Coat Polysaccharide Biosynthesis Protein SpsA, Chain A"/>
    <property type="match status" value="1"/>
</dbReference>
<dbReference type="AlphaFoldDB" id="A0A4U0HA67"/>
<keyword evidence="5" id="KW-1185">Reference proteome</keyword>
<evidence type="ECO:0000313" key="5">
    <source>
        <dbReference type="Proteomes" id="UP000309872"/>
    </source>
</evidence>
<reference evidence="4 5" key="1">
    <citation type="submission" date="2019-04" db="EMBL/GenBank/DDBJ databases">
        <title>Sphingobacterium olei sp. nov., isolated from oil-contaminated soil.</title>
        <authorList>
            <person name="Liu B."/>
        </authorList>
    </citation>
    <scope>NUCLEOTIDE SEQUENCE [LARGE SCALE GENOMIC DNA]</scope>
    <source>
        <strain evidence="4 5">Y3L14</strain>
    </source>
</reference>
<dbReference type="EMBL" id="SUKA01000001">
    <property type="protein sequence ID" value="TJY68780.1"/>
    <property type="molecule type" value="Genomic_DNA"/>
</dbReference>
<sequence length="388" mass="43552">MSRLGIVVIVPTYNNHKTLQRILDGVLAYTDQIIVVNDGSTDGTSQILTAYPQLHHITFSENKGKGMALRSGLKKAKELGFQYAITIDSDGQHYASDLPIFVKEISQVTEAVLLIGSRNMSHESVPQKSSFGNKFSNFWFWFETGIKLSDTQSGYRAYPLTAIPSRFYTRKFEFEIEVIVRSAWNGVTVRNVPIRVLYDPEERVSHFRPFKDFTRISILNTVLVLMTFFYIIPRNFIRSFKKKKLTDFVKQNIFGSGDSPEKMAISIGFGVFMGIAPVWGFQTAIVITASVFLRLNKVLAFTFSNISLPPFIPLIIYGSLLVGGLVAPSVKRQNLFHPDENNFAVIQSHLVQYLVGSLILAAIMALLIGFGSYVLIKLRNNRTVAAAE</sequence>
<dbReference type="CDD" id="cd04179">
    <property type="entry name" value="DPM_DPG-synthase_like"/>
    <property type="match status" value="1"/>
</dbReference>
<dbReference type="Proteomes" id="UP000309872">
    <property type="component" value="Unassembled WGS sequence"/>
</dbReference>
<name>A0A4U0HA67_9SPHI</name>
<accession>A0A4U0HA67</accession>
<feature type="transmembrane region" description="Helical" evidence="1">
    <location>
        <begin position="350"/>
        <end position="376"/>
    </location>
</feature>
<dbReference type="InterPro" id="IPR029044">
    <property type="entry name" value="Nucleotide-diphossugar_trans"/>
</dbReference>
<evidence type="ECO:0000313" key="4">
    <source>
        <dbReference type="EMBL" id="TJY68780.1"/>
    </source>
</evidence>
<proteinExistence type="predicted"/>
<dbReference type="Pfam" id="PF09835">
    <property type="entry name" value="DUF2062"/>
    <property type="match status" value="1"/>
</dbReference>
<dbReference type="Pfam" id="PF00535">
    <property type="entry name" value="Glycos_transf_2"/>
    <property type="match status" value="1"/>
</dbReference>
<evidence type="ECO:0000259" key="2">
    <source>
        <dbReference type="Pfam" id="PF00535"/>
    </source>
</evidence>
<protein>
    <submittedName>
        <fullName evidence="4">DUF2062 domain-containing protein</fullName>
    </submittedName>
</protein>
<feature type="transmembrane region" description="Helical" evidence="1">
    <location>
        <begin position="213"/>
        <end position="232"/>
    </location>
</feature>
<evidence type="ECO:0000256" key="1">
    <source>
        <dbReference type="SAM" id="Phobius"/>
    </source>
</evidence>
<dbReference type="OrthoDB" id="9810303at2"/>
<organism evidence="4 5">
    <name type="scientific">Sphingobacterium alkalisoli</name>
    <dbReference type="NCBI Taxonomy" id="1874115"/>
    <lineage>
        <taxon>Bacteria</taxon>
        <taxon>Pseudomonadati</taxon>
        <taxon>Bacteroidota</taxon>
        <taxon>Sphingobacteriia</taxon>
        <taxon>Sphingobacteriales</taxon>
        <taxon>Sphingobacteriaceae</taxon>
        <taxon>Sphingobacterium</taxon>
    </lineage>
</organism>
<comment type="caution">
    <text evidence="4">The sequence shown here is derived from an EMBL/GenBank/DDBJ whole genome shotgun (WGS) entry which is preliminary data.</text>
</comment>
<dbReference type="PANTHER" id="PTHR10859">
    <property type="entry name" value="GLYCOSYL TRANSFERASE"/>
    <property type="match status" value="1"/>
</dbReference>